<dbReference type="RefSeq" id="WP_083562646.1">
    <property type="nucleotide sequence ID" value="NZ_AQQV01000003.1"/>
</dbReference>
<feature type="coiled-coil region" evidence="1">
    <location>
        <begin position="154"/>
        <end position="181"/>
    </location>
</feature>
<dbReference type="Gene3D" id="3.30.2090.10">
    <property type="entry name" value="Multidrug efflux transporter AcrB TolC docking domain, DN and DC subdomains"/>
    <property type="match status" value="2"/>
</dbReference>
<feature type="transmembrane region" description="Helical" evidence="2">
    <location>
        <begin position="428"/>
        <end position="450"/>
    </location>
</feature>
<dbReference type="InterPro" id="IPR001036">
    <property type="entry name" value="Acrflvin-R"/>
</dbReference>
<dbReference type="GO" id="GO:0005886">
    <property type="term" value="C:plasma membrane"/>
    <property type="evidence" value="ECO:0007669"/>
    <property type="project" value="TreeGrafter"/>
</dbReference>
<keyword evidence="2" id="KW-1133">Transmembrane helix</keyword>
<feature type="transmembrane region" description="Helical" evidence="2">
    <location>
        <begin position="855"/>
        <end position="875"/>
    </location>
</feature>
<dbReference type="Gene3D" id="3.30.70.1430">
    <property type="entry name" value="Multidrug efflux transporter AcrB pore domain"/>
    <property type="match status" value="2"/>
</dbReference>
<feature type="transmembrane region" description="Helical" evidence="2">
    <location>
        <begin position="998"/>
        <end position="1023"/>
    </location>
</feature>
<feature type="transmembrane region" description="Helical" evidence="2">
    <location>
        <begin position="385"/>
        <end position="407"/>
    </location>
</feature>
<dbReference type="Gene3D" id="3.30.70.1440">
    <property type="entry name" value="Multidrug efflux transporter AcrB pore domain"/>
    <property type="match status" value="1"/>
</dbReference>
<feature type="transmembrane region" description="Helical" evidence="2">
    <location>
        <begin position="958"/>
        <end position="978"/>
    </location>
</feature>
<gene>
    <name evidence="3" type="ORF">ATO7_13718</name>
</gene>
<accession>A0A1Y1SCI7</accession>
<dbReference type="PRINTS" id="PR00702">
    <property type="entry name" value="ACRIFLAVINRP"/>
</dbReference>
<dbReference type="Gene3D" id="3.30.70.1320">
    <property type="entry name" value="Multidrug efflux transporter AcrB pore domain like"/>
    <property type="match status" value="1"/>
</dbReference>
<feature type="transmembrane region" description="Helical" evidence="2">
    <location>
        <begin position="336"/>
        <end position="353"/>
    </location>
</feature>
<feature type="transmembrane region" description="Helical" evidence="2">
    <location>
        <begin position="456"/>
        <end position="479"/>
    </location>
</feature>
<keyword evidence="1" id="KW-0175">Coiled coil</keyword>
<evidence type="ECO:0000313" key="4">
    <source>
        <dbReference type="Proteomes" id="UP000192342"/>
    </source>
</evidence>
<keyword evidence="2" id="KW-0812">Transmembrane</keyword>
<evidence type="ECO:0000256" key="1">
    <source>
        <dbReference type="SAM" id="Coils"/>
    </source>
</evidence>
<dbReference type="AlphaFoldDB" id="A0A1Y1SCI7"/>
<feature type="transmembrane region" description="Helical" evidence="2">
    <location>
        <begin position="882"/>
        <end position="902"/>
    </location>
</feature>
<feature type="transmembrane region" description="Helical" evidence="2">
    <location>
        <begin position="12"/>
        <end position="33"/>
    </location>
</feature>
<evidence type="ECO:0000313" key="3">
    <source>
        <dbReference type="EMBL" id="ORE86359.1"/>
    </source>
</evidence>
<evidence type="ECO:0000256" key="2">
    <source>
        <dbReference type="SAM" id="Phobius"/>
    </source>
</evidence>
<dbReference type="STRING" id="1317117.ATO7_13718"/>
<proteinExistence type="predicted"/>
<dbReference type="Proteomes" id="UP000192342">
    <property type="component" value="Unassembled WGS sequence"/>
</dbReference>
<dbReference type="Gene3D" id="1.20.1640.10">
    <property type="entry name" value="Multidrug efflux transporter AcrB transmembrane domain"/>
    <property type="match status" value="2"/>
</dbReference>
<dbReference type="GO" id="GO:0042910">
    <property type="term" value="F:xenobiotic transmembrane transporter activity"/>
    <property type="evidence" value="ECO:0007669"/>
    <property type="project" value="TreeGrafter"/>
</dbReference>
<dbReference type="SUPFAM" id="SSF82866">
    <property type="entry name" value="Multidrug efflux transporter AcrB transmembrane domain"/>
    <property type="match status" value="2"/>
</dbReference>
<keyword evidence="4" id="KW-1185">Reference proteome</keyword>
<dbReference type="PANTHER" id="PTHR32063:SF0">
    <property type="entry name" value="SWARMING MOTILITY PROTEIN SWRC"/>
    <property type="match status" value="1"/>
</dbReference>
<dbReference type="PANTHER" id="PTHR32063">
    <property type="match status" value="1"/>
</dbReference>
<dbReference type="OrthoDB" id="5287122at2"/>
<dbReference type="InterPro" id="IPR027463">
    <property type="entry name" value="AcrB_DN_DC_subdom"/>
</dbReference>
<comment type="caution">
    <text evidence="3">The sequence shown here is derived from an EMBL/GenBank/DDBJ whole genome shotgun (WGS) entry which is preliminary data.</text>
</comment>
<feature type="transmembrane region" description="Helical" evidence="2">
    <location>
        <begin position="358"/>
        <end position="379"/>
    </location>
</feature>
<name>A0A1Y1SCI7_9GAMM</name>
<dbReference type="SUPFAM" id="SSF82714">
    <property type="entry name" value="Multidrug efflux transporter AcrB TolC docking domain, DN and DC subdomains"/>
    <property type="match status" value="2"/>
</dbReference>
<feature type="transmembrane region" description="Helical" evidence="2">
    <location>
        <begin position="908"/>
        <end position="929"/>
    </location>
</feature>
<keyword evidence="2" id="KW-0472">Membrane</keyword>
<organism evidence="3 4">
    <name type="scientific">Oceanococcus atlanticus</name>
    <dbReference type="NCBI Taxonomy" id="1317117"/>
    <lineage>
        <taxon>Bacteria</taxon>
        <taxon>Pseudomonadati</taxon>
        <taxon>Pseudomonadota</taxon>
        <taxon>Gammaproteobacteria</taxon>
        <taxon>Chromatiales</taxon>
        <taxon>Oceanococcaceae</taxon>
        <taxon>Oceanococcus</taxon>
    </lineage>
</organism>
<dbReference type="SUPFAM" id="SSF82693">
    <property type="entry name" value="Multidrug efflux transporter AcrB pore domain, PN1, PN2, PC1 and PC2 subdomains"/>
    <property type="match status" value="3"/>
</dbReference>
<protein>
    <submittedName>
        <fullName evidence="3">AcrB protein</fullName>
    </submittedName>
</protein>
<feature type="transmembrane region" description="Helical" evidence="2">
    <location>
        <begin position="525"/>
        <end position="543"/>
    </location>
</feature>
<reference evidence="3 4" key="1">
    <citation type="submission" date="2013-04" db="EMBL/GenBank/DDBJ databases">
        <title>Oceanococcus atlanticus 22II-S10r2 Genome Sequencing.</title>
        <authorList>
            <person name="Lai Q."/>
            <person name="Li G."/>
            <person name="Shao Z."/>
        </authorList>
    </citation>
    <scope>NUCLEOTIDE SEQUENCE [LARGE SCALE GENOMIC DNA]</scope>
    <source>
        <strain evidence="3 4">22II-S10r2</strain>
    </source>
</reference>
<dbReference type="EMBL" id="AQQV01000003">
    <property type="protein sequence ID" value="ORE86359.1"/>
    <property type="molecule type" value="Genomic_DNA"/>
</dbReference>
<dbReference type="Pfam" id="PF00873">
    <property type="entry name" value="ACR_tran"/>
    <property type="match status" value="1"/>
</dbReference>
<sequence>MDQILAAAFSRPRTLFVGLLTILIAGTVSYLSIPKEAEPDVSFPTIYVSMVHQGITPEDSVRLLIKPMEQELRSLEGLKEMRSTAAEGYGTIKLEFEAGTDVDEALDDVRVKVDLARPELPSETEEPTIQEVNIALLPMMVVNLYGDVDERTLVTIANDLKDRLEALAEVLEAEVVGDREEMVEIIIDPVRLDTYQLVVENVIGAVDRNNQLVAAGALTSGSGRFTLKVPGIIDDVDKLLSLVIREADGEVVRLSDVATVRRTWMDRESHARLNGKRTIALEVSKRVGTNIIETSAKVRELVEQTRKAWPKAVEVNYSQDKSTETQRNLDDLQNNVLSGVLLVMIVVVAFLGLRAGTLVGVSIPGSFLLGILIIGSMGVTINMVVLFGLILALGLLVDSTIIVVELADRYLAEGQPRTQAYLHAAQRMAWPVIASTATTLAAFVPLLVWPGVIGEFMSYLPLTLICVLGSSLFMALLFIPNLGAVIGGASQAGRQVGWQPGQPLSGWTGRYVALVQSLLPHSGKVLMGAFVALIATFMLYGKLGKGVEFFPDVDMDNALVKVHARGPLSLDEIDRLVSEVERSVQDIQGVESIYARSGLKFTRGDNTEDTVGIIQLGFESWDQRPASSELIRAIRQRVGEPAGLGVEVITPEAGPSDGKPVRIELYGPSLEELSKAVTWLRQGMREVGGFVDVSDTLPHPNLEWRIDIDRTEAARFGTDIATVGQVLQLVTQGIKVGEYRAPDALEEMDIRVRFPEPMRDLDTLDRLHVTTQHGLVPVTNFMQREAAFKVTNINRIDGHRAIAVESYVADGLVVANQLAKLGNWVDAHYEDAHLHPSLRVAFKGEDEEIREAEAFLSKAFMVALALIAVILLTQFNSFYQSWLILTAVMFSTIGVLIGLMATGQTFGVVMSGIGLISLAGIVVNNNIVLIDTYNQHRAAGMSVDDAVLTTGAERLRPVLLTTVTTVLGLLPMVLKMNINLFAREITFGAPSTQYWQQLASSIVGGLIFATVLTLVLTPCLLVLGERLYRKLGRTNTVHTHAAAEV</sequence>